<evidence type="ECO:0000256" key="6">
    <source>
        <dbReference type="RuleBase" id="RU000560"/>
    </source>
</evidence>
<dbReference type="FunFam" id="1.10.1900.20:FF:000001">
    <property type="entry name" value="50S ribosomal protein L20"/>
    <property type="match status" value="1"/>
</dbReference>
<gene>
    <name evidence="5" type="primary">rplT</name>
    <name evidence="7" type="ORF">A3G00_02080</name>
</gene>
<dbReference type="Pfam" id="PF00453">
    <property type="entry name" value="Ribosomal_L20"/>
    <property type="match status" value="1"/>
</dbReference>
<dbReference type="Gene3D" id="6.10.160.10">
    <property type="match status" value="1"/>
</dbReference>
<keyword evidence="2 5" id="KW-0689">Ribosomal protein</keyword>
<dbReference type="EMBL" id="MFQN01000029">
    <property type="protein sequence ID" value="OGH74065.1"/>
    <property type="molecule type" value="Genomic_DNA"/>
</dbReference>
<evidence type="ECO:0000313" key="8">
    <source>
        <dbReference type="Proteomes" id="UP000178347"/>
    </source>
</evidence>
<sequence>MSRAKGGVKRAKHRRNILLKTKGFEAGRKNLIKLAKTAAMKAGAHAYRDRRVRKRTFRRLWEVRINAAVRELGTTYSRFMGSLKNKAVKLDRKVLAQIAKDYPLAFAKIVEAVK</sequence>
<comment type="similarity">
    <text evidence="1 5 6">Belongs to the bacterial ribosomal protein bL20 family.</text>
</comment>
<name>A0A1F6MQW2_9BACT</name>
<dbReference type="InterPro" id="IPR035566">
    <property type="entry name" value="Ribosomal_protein_bL20_C"/>
</dbReference>
<dbReference type="SUPFAM" id="SSF74731">
    <property type="entry name" value="Ribosomal protein L20"/>
    <property type="match status" value="1"/>
</dbReference>
<evidence type="ECO:0000256" key="3">
    <source>
        <dbReference type="ARBA" id="ARBA00023274"/>
    </source>
</evidence>
<dbReference type="GO" id="GO:0005840">
    <property type="term" value="C:ribosome"/>
    <property type="evidence" value="ECO:0007669"/>
    <property type="project" value="UniProtKB-KW"/>
</dbReference>
<dbReference type="STRING" id="1798692.A3G00_02080"/>
<proteinExistence type="inferred from homology"/>
<dbReference type="GO" id="GO:1990904">
    <property type="term" value="C:ribonucleoprotein complex"/>
    <property type="evidence" value="ECO:0007669"/>
    <property type="project" value="UniProtKB-KW"/>
</dbReference>
<reference evidence="7 8" key="1">
    <citation type="journal article" date="2016" name="Nat. Commun.">
        <title>Thousands of microbial genomes shed light on interconnected biogeochemical processes in an aquifer system.</title>
        <authorList>
            <person name="Anantharaman K."/>
            <person name="Brown C.T."/>
            <person name="Hug L.A."/>
            <person name="Sharon I."/>
            <person name="Castelle C.J."/>
            <person name="Probst A.J."/>
            <person name="Thomas B.C."/>
            <person name="Singh A."/>
            <person name="Wilkins M.J."/>
            <person name="Karaoz U."/>
            <person name="Brodie E.L."/>
            <person name="Williams K.H."/>
            <person name="Hubbard S.S."/>
            <person name="Banfield J.F."/>
        </authorList>
    </citation>
    <scope>NUCLEOTIDE SEQUENCE [LARGE SCALE GENOMIC DNA]</scope>
</reference>
<protein>
    <recommendedName>
        <fullName evidence="4 5">Large ribosomal subunit protein bL20</fullName>
    </recommendedName>
</protein>
<accession>A0A1F6MQW2</accession>
<dbReference type="AlphaFoldDB" id="A0A1F6MQW2"/>
<evidence type="ECO:0000256" key="4">
    <source>
        <dbReference type="ARBA" id="ARBA00035172"/>
    </source>
</evidence>
<keyword evidence="5 6" id="KW-0699">rRNA-binding</keyword>
<evidence type="ECO:0000256" key="5">
    <source>
        <dbReference type="HAMAP-Rule" id="MF_00382"/>
    </source>
</evidence>
<dbReference type="Proteomes" id="UP000178347">
    <property type="component" value="Unassembled WGS sequence"/>
</dbReference>
<keyword evidence="3 5" id="KW-0687">Ribonucleoprotein</keyword>
<dbReference type="GO" id="GO:0003735">
    <property type="term" value="F:structural constituent of ribosome"/>
    <property type="evidence" value="ECO:0007669"/>
    <property type="project" value="InterPro"/>
</dbReference>
<evidence type="ECO:0000313" key="7">
    <source>
        <dbReference type="EMBL" id="OGH74065.1"/>
    </source>
</evidence>
<keyword evidence="5 6" id="KW-0694">RNA-binding</keyword>
<dbReference type="Gene3D" id="1.10.1900.20">
    <property type="entry name" value="Ribosomal protein L20"/>
    <property type="match status" value="1"/>
</dbReference>
<dbReference type="GO" id="GO:0019843">
    <property type="term" value="F:rRNA binding"/>
    <property type="evidence" value="ECO:0007669"/>
    <property type="project" value="UniProtKB-UniRule"/>
</dbReference>
<dbReference type="InterPro" id="IPR005813">
    <property type="entry name" value="Ribosomal_bL20"/>
</dbReference>
<dbReference type="PANTHER" id="PTHR10986">
    <property type="entry name" value="39S RIBOSOMAL PROTEIN L20"/>
    <property type="match status" value="1"/>
</dbReference>
<dbReference type="HAMAP" id="MF_00382">
    <property type="entry name" value="Ribosomal_bL20"/>
    <property type="match status" value="1"/>
</dbReference>
<dbReference type="GO" id="GO:0000027">
    <property type="term" value="P:ribosomal large subunit assembly"/>
    <property type="evidence" value="ECO:0007669"/>
    <property type="project" value="UniProtKB-UniRule"/>
</dbReference>
<evidence type="ECO:0000256" key="2">
    <source>
        <dbReference type="ARBA" id="ARBA00022980"/>
    </source>
</evidence>
<dbReference type="CDD" id="cd07026">
    <property type="entry name" value="Ribosomal_L20"/>
    <property type="match status" value="1"/>
</dbReference>
<evidence type="ECO:0000256" key="1">
    <source>
        <dbReference type="ARBA" id="ARBA00007698"/>
    </source>
</evidence>
<comment type="function">
    <text evidence="5 6">Binds directly to 23S ribosomal RNA and is necessary for the in vitro assembly process of the 50S ribosomal subunit. It is not involved in the protein synthesizing functions of that subunit.</text>
</comment>
<organism evidence="7 8">
    <name type="scientific">Candidatus Magasanikbacteria bacterium RIFCSPLOWO2_12_FULL_43_12</name>
    <dbReference type="NCBI Taxonomy" id="1798692"/>
    <lineage>
        <taxon>Bacteria</taxon>
        <taxon>Candidatus Magasanikiibacteriota</taxon>
    </lineage>
</organism>
<dbReference type="PRINTS" id="PR00062">
    <property type="entry name" value="RIBOSOMALL20"/>
</dbReference>
<dbReference type="GO" id="GO:0006412">
    <property type="term" value="P:translation"/>
    <property type="evidence" value="ECO:0007669"/>
    <property type="project" value="InterPro"/>
</dbReference>
<dbReference type="NCBIfam" id="TIGR01032">
    <property type="entry name" value="rplT_bact"/>
    <property type="match status" value="1"/>
</dbReference>
<comment type="caution">
    <text evidence="7">The sequence shown here is derived from an EMBL/GenBank/DDBJ whole genome shotgun (WGS) entry which is preliminary data.</text>
</comment>